<reference evidence="1" key="2">
    <citation type="submission" date="2022-01" db="EMBL/GenBank/DDBJ databases">
        <authorList>
            <person name="Yamashiro T."/>
            <person name="Shiraishi A."/>
            <person name="Satake H."/>
            <person name="Nakayama K."/>
        </authorList>
    </citation>
    <scope>NUCLEOTIDE SEQUENCE</scope>
</reference>
<sequence>MINFERNWAKVRFIAMKKNRKTGTENGEESDLQNEISFLATDNGSLEQGSEDGLMQEDTELTKVGGSFADEPVIDSNDKWFAEVLAVLKGFN</sequence>
<gene>
    <name evidence="1" type="ORF">Tco_0841539</name>
</gene>
<evidence type="ECO:0000313" key="2">
    <source>
        <dbReference type="Proteomes" id="UP001151760"/>
    </source>
</evidence>
<accession>A0ABQ5B055</accession>
<proteinExistence type="predicted"/>
<comment type="caution">
    <text evidence="1">The sequence shown here is derived from an EMBL/GenBank/DDBJ whole genome shotgun (WGS) entry which is preliminary data.</text>
</comment>
<dbReference type="Proteomes" id="UP001151760">
    <property type="component" value="Unassembled WGS sequence"/>
</dbReference>
<evidence type="ECO:0000313" key="1">
    <source>
        <dbReference type="EMBL" id="GJT07077.1"/>
    </source>
</evidence>
<protein>
    <submittedName>
        <fullName evidence="1">Uncharacterized protein</fullName>
    </submittedName>
</protein>
<reference evidence="1" key="1">
    <citation type="journal article" date="2022" name="Int. J. Mol. Sci.">
        <title>Draft Genome of Tanacetum Coccineum: Genomic Comparison of Closely Related Tanacetum-Family Plants.</title>
        <authorList>
            <person name="Yamashiro T."/>
            <person name="Shiraishi A."/>
            <person name="Nakayama K."/>
            <person name="Satake H."/>
        </authorList>
    </citation>
    <scope>NUCLEOTIDE SEQUENCE</scope>
</reference>
<name>A0ABQ5B055_9ASTR</name>
<keyword evidence="2" id="KW-1185">Reference proteome</keyword>
<organism evidence="1 2">
    <name type="scientific">Tanacetum coccineum</name>
    <dbReference type="NCBI Taxonomy" id="301880"/>
    <lineage>
        <taxon>Eukaryota</taxon>
        <taxon>Viridiplantae</taxon>
        <taxon>Streptophyta</taxon>
        <taxon>Embryophyta</taxon>
        <taxon>Tracheophyta</taxon>
        <taxon>Spermatophyta</taxon>
        <taxon>Magnoliopsida</taxon>
        <taxon>eudicotyledons</taxon>
        <taxon>Gunneridae</taxon>
        <taxon>Pentapetalae</taxon>
        <taxon>asterids</taxon>
        <taxon>campanulids</taxon>
        <taxon>Asterales</taxon>
        <taxon>Asteraceae</taxon>
        <taxon>Asteroideae</taxon>
        <taxon>Anthemideae</taxon>
        <taxon>Anthemidinae</taxon>
        <taxon>Tanacetum</taxon>
    </lineage>
</organism>
<dbReference type="EMBL" id="BQNB010012721">
    <property type="protein sequence ID" value="GJT07077.1"/>
    <property type="molecule type" value="Genomic_DNA"/>
</dbReference>